<feature type="transmembrane region" description="Helical" evidence="6">
    <location>
        <begin position="276"/>
        <end position="292"/>
    </location>
</feature>
<name>A0A502CHF7_9GAMM</name>
<dbReference type="PANTHER" id="PTHR39087:SF2">
    <property type="entry name" value="UPF0104 MEMBRANE PROTEIN MJ1595"/>
    <property type="match status" value="1"/>
</dbReference>
<dbReference type="GO" id="GO:0005886">
    <property type="term" value="C:plasma membrane"/>
    <property type="evidence" value="ECO:0007669"/>
    <property type="project" value="UniProtKB-SubCell"/>
</dbReference>
<feature type="transmembrane region" description="Helical" evidence="6">
    <location>
        <begin position="120"/>
        <end position="140"/>
    </location>
</feature>
<dbReference type="PANTHER" id="PTHR39087">
    <property type="entry name" value="UPF0104 MEMBRANE PROTEIN MJ1595"/>
    <property type="match status" value="1"/>
</dbReference>
<comment type="subcellular location">
    <subcellularLocation>
        <location evidence="1">Cell membrane</location>
        <topology evidence="1">Multi-pass membrane protein</topology>
    </subcellularLocation>
</comment>
<keyword evidence="2" id="KW-1003">Cell membrane</keyword>
<organism evidence="7 8">
    <name type="scientific">Rhodanobacter glycinis</name>
    <dbReference type="NCBI Taxonomy" id="582702"/>
    <lineage>
        <taxon>Bacteria</taxon>
        <taxon>Pseudomonadati</taxon>
        <taxon>Pseudomonadota</taxon>
        <taxon>Gammaproteobacteria</taxon>
        <taxon>Lysobacterales</taxon>
        <taxon>Rhodanobacteraceae</taxon>
        <taxon>Rhodanobacter</taxon>
    </lineage>
</organism>
<feature type="transmembrane region" description="Helical" evidence="6">
    <location>
        <begin position="146"/>
        <end position="167"/>
    </location>
</feature>
<keyword evidence="4 6" id="KW-1133">Transmembrane helix</keyword>
<evidence type="ECO:0000256" key="1">
    <source>
        <dbReference type="ARBA" id="ARBA00004651"/>
    </source>
</evidence>
<feature type="transmembrane region" description="Helical" evidence="6">
    <location>
        <begin position="188"/>
        <end position="209"/>
    </location>
</feature>
<evidence type="ECO:0000256" key="2">
    <source>
        <dbReference type="ARBA" id="ARBA00022475"/>
    </source>
</evidence>
<dbReference type="EMBL" id="RCZO01000001">
    <property type="protein sequence ID" value="TPG11196.1"/>
    <property type="molecule type" value="Genomic_DNA"/>
</dbReference>
<reference evidence="7 8" key="1">
    <citation type="journal article" date="2019" name="Environ. Microbiol.">
        <title>Species interactions and distinct microbial communities in high Arctic permafrost affected cryosols are associated with the CH4 and CO2 gas fluxes.</title>
        <authorList>
            <person name="Altshuler I."/>
            <person name="Hamel J."/>
            <person name="Turney S."/>
            <person name="Magnuson E."/>
            <person name="Levesque R."/>
            <person name="Greer C."/>
            <person name="Whyte L.G."/>
        </authorList>
    </citation>
    <scope>NUCLEOTIDE SEQUENCE [LARGE SCALE GENOMIC DNA]</scope>
    <source>
        <strain evidence="7 8">S13Y</strain>
    </source>
</reference>
<proteinExistence type="predicted"/>
<evidence type="ECO:0000313" key="8">
    <source>
        <dbReference type="Proteomes" id="UP000319486"/>
    </source>
</evidence>
<evidence type="ECO:0000256" key="6">
    <source>
        <dbReference type="SAM" id="Phobius"/>
    </source>
</evidence>
<evidence type="ECO:0000313" key="7">
    <source>
        <dbReference type="EMBL" id="TPG11196.1"/>
    </source>
</evidence>
<feature type="transmembrane region" description="Helical" evidence="6">
    <location>
        <begin position="37"/>
        <end position="59"/>
    </location>
</feature>
<dbReference type="Proteomes" id="UP000319486">
    <property type="component" value="Unassembled WGS sequence"/>
</dbReference>
<feature type="transmembrane region" description="Helical" evidence="6">
    <location>
        <begin position="221"/>
        <end position="240"/>
    </location>
</feature>
<evidence type="ECO:0000256" key="4">
    <source>
        <dbReference type="ARBA" id="ARBA00022989"/>
    </source>
</evidence>
<feature type="transmembrane region" description="Helical" evidence="6">
    <location>
        <begin position="7"/>
        <end position="25"/>
    </location>
</feature>
<keyword evidence="3 6" id="KW-0812">Transmembrane</keyword>
<evidence type="ECO:0000256" key="5">
    <source>
        <dbReference type="ARBA" id="ARBA00023136"/>
    </source>
</evidence>
<keyword evidence="8" id="KW-1185">Reference proteome</keyword>
<comment type="caution">
    <text evidence="7">The sequence shown here is derived from an EMBL/GenBank/DDBJ whole genome shotgun (WGS) entry which is preliminary data.</text>
</comment>
<dbReference type="InterPro" id="IPR022791">
    <property type="entry name" value="L-PG_synthase/AglD"/>
</dbReference>
<gene>
    <name evidence="7" type="ORF">EAH88_01190</name>
</gene>
<dbReference type="Pfam" id="PF03706">
    <property type="entry name" value="LPG_synthase_TM"/>
    <property type="match status" value="1"/>
</dbReference>
<protein>
    <submittedName>
        <fullName evidence="7">UPF0104 family protein</fullName>
    </submittedName>
</protein>
<dbReference type="AlphaFoldDB" id="A0A502CHF7"/>
<keyword evidence="5 6" id="KW-0472">Membrane</keyword>
<accession>A0A502CHF7</accession>
<sequence length="296" mass="31728">MRRLLRNALVMIIVLVCVAATVHLFDWRTIGRALTKLHVGLLLGAGIPLLLATSAMRGWRWLVVLGIRAGRTNLWQSFCANGAAAGLASLTPFQIGEAIKIRMIPDHHGKGWRLGVSAFFLERLLDLGTLCSIGLGGLAIHFGYAWLAPLALLLPLGGCLVLSLLCRSLRLPGKLLPYTEVLRHTPRVVMAAALTIPLWLLYVALWWVATHAMNVPLDLTQVAILLGGVMLVVVASMTPGGLGVSELGSRSVLLWLGVSAADAEIGAIAIRLLTPMIAVIGLACLVPLLGQLHRKK</sequence>
<evidence type="ECO:0000256" key="3">
    <source>
        <dbReference type="ARBA" id="ARBA00022692"/>
    </source>
</evidence>